<evidence type="ECO:0000313" key="2">
    <source>
        <dbReference type="EMBL" id="SDY09662.1"/>
    </source>
</evidence>
<sequence length="340" mass="35478">MFSLFQATHATHALRRPLLRASLALLLGLGSGAGARADAAADAAAWPAKPVRIVVAFAPAGAADILARSLGEVLQRELKQPFVVDNRPGAGGNIGTDNAAKAPGDGYTLLVGIDTTFTVNPFIYKSMPFKGTDLRPVMMIASQGMMVAVNPRTGLRTLDQFIAQGKRSGLTLGSAGYGTPGHLASAILTHATGAKVSHVPYKGNAPASTAVLAGEVDGGIISSSAMLGQVAAGKVVPLAVTTRQRNPLVPGVPTVGELGHKDLEQEVLFALWVPAATPEPLVARIQSALEKAMKDAALRERMRANDLFYEGLTGQAAAERIQALADRYRTVIQSTGMKME</sequence>
<dbReference type="AlphaFoldDB" id="A0A1H3H2C7"/>
<comment type="similarity">
    <text evidence="1">Belongs to the UPF0065 (bug) family.</text>
</comment>
<dbReference type="Proteomes" id="UP000183417">
    <property type="component" value="Unassembled WGS sequence"/>
</dbReference>
<accession>A0A1H3H2C7</accession>
<dbReference type="Pfam" id="PF03401">
    <property type="entry name" value="TctC"/>
    <property type="match status" value="1"/>
</dbReference>
<dbReference type="PIRSF" id="PIRSF017082">
    <property type="entry name" value="YflP"/>
    <property type="match status" value="1"/>
</dbReference>
<name>A0A1H3H2C7_9BURK</name>
<proteinExistence type="inferred from homology"/>
<evidence type="ECO:0000313" key="3">
    <source>
        <dbReference type="Proteomes" id="UP000183417"/>
    </source>
</evidence>
<keyword evidence="2" id="KW-0675">Receptor</keyword>
<dbReference type="RefSeq" id="WP_074921094.1">
    <property type="nucleotide sequence ID" value="NZ_CP141274.1"/>
</dbReference>
<dbReference type="CDD" id="cd07012">
    <property type="entry name" value="PBP2_Bug_TTT"/>
    <property type="match status" value="1"/>
</dbReference>
<gene>
    <name evidence="2" type="ORF">SAMN05421547_102457</name>
</gene>
<dbReference type="InterPro" id="IPR005064">
    <property type="entry name" value="BUG"/>
</dbReference>
<organism evidence="2 3">
    <name type="scientific">Delftia lacustris</name>
    <dbReference type="NCBI Taxonomy" id="558537"/>
    <lineage>
        <taxon>Bacteria</taxon>
        <taxon>Pseudomonadati</taxon>
        <taxon>Pseudomonadota</taxon>
        <taxon>Betaproteobacteria</taxon>
        <taxon>Burkholderiales</taxon>
        <taxon>Comamonadaceae</taxon>
        <taxon>Delftia</taxon>
    </lineage>
</organism>
<evidence type="ECO:0000256" key="1">
    <source>
        <dbReference type="ARBA" id="ARBA00006987"/>
    </source>
</evidence>
<dbReference type="Gene3D" id="3.40.190.10">
    <property type="entry name" value="Periplasmic binding protein-like II"/>
    <property type="match status" value="1"/>
</dbReference>
<dbReference type="PANTHER" id="PTHR42928">
    <property type="entry name" value="TRICARBOXYLATE-BINDING PROTEIN"/>
    <property type="match status" value="1"/>
</dbReference>
<dbReference type="InterPro" id="IPR042100">
    <property type="entry name" value="Bug_dom1"/>
</dbReference>
<reference evidence="2 3" key="1">
    <citation type="submission" date="2016-10" db="EMBL/GenBank/DDBJ databases">
        <authorList>
            <person name="de Groot N.N."/>
        </authorList>
    </citation>
    <scope>NUCLEOTIDE SEQUENCE [LARGE SCALE GENOMIC DNA]</scope>
    <source>
        <strain evidence="2 3">LMG 24775</strain>
    </source>
</reference>
<dbReference type="SUPFAM" id="SSF53850">
    <property type="entry name" value="Periplasmic binding protein-like II"/>
    <property type="match status" value="1"/>
</dbReference>
<protein>
    <submittedName>
        <fullName evidence="2">Tripartite-type tricarboxylate transporter, receptor component TctC</fullName>
    </submittedName>
</protein>
<dbReference type="Gene3D" id="3.40.190.150">
    <property type="entry name" value="Bordetella uptake gene, domain 1"/>
    <property type="match status" value="1"/>
</dbReference>
<dbReference type="PANTHER" id="PTHR42928:SF5">
    <property type="entry name" value="BLR1237 PROTEIN"/>
    <property type="match status" value="1"/>
</dbReference>
<dbReference type="EMBL" id="FNPE01000002">
    <property type="protein sequence ID" value="SDY09662.1"/>
    <property type="molecule type" value="Genomic_DNA"/>
</dbReference>
<dbReference type="GeneID" id="94690595"/>